<organism evidence="1 2">
    <name type="scientific">Anaeromyxobacter diazotrophicus</name>
    <dbReference type="NCBI Taxonomy" id="2590199"/>
    <lineage>
        <taxon>Bacteria</taxon>
        <taxon>Pseudomonadati</taxon>
        <taxon>Myxococcota</taxon>
        <taxon>Myxococcia</taxon>
        <taxon>Myxococcales</taxon>
        <taxon>Cystobacterineae</taxon>
        <taxon>Anaeromyxobacteraceae</taxon>
        <taxon>Anaeromyxobacter</taxon>
    </lineage>
</organism>
<keyword evidence="2" id="KW-1185">Reference proteome</keyword>
<dbReference type="Proteomes" id="UP000503640">
    <property type="component" value="Unassembled WGS sequence"/>
</dbReference>
<evidence type="ECO:0000313" key="1">
    <source>
        <dbReference type="EMBL" id="GEJ59424.1"/>
    </source>
</evidence>
<dbReference type="EMBL" id="BJTG01000014">
    <property type="protein sequence ID" value="GEJ59424.1"/>
    <property type="molecule type" value="Genomic_DNA"/>
</dbReference>
<proteinExistence type="predicted"/>
<protein>
    <submittedName>
        <fullName evidence="1">Uncharacterized protein</fullName>
    </submittedName>
</protein>
<reference evidence="2" key="1">
    <citation type="journal article" date="2020" name="Appl. Environ. Microbiol.">
        <title>Diazotrophic Anaeromyxobacter Isolates from Soils.</title>
        <authorList>
            <person name="Masuda Y."/>
            <person name="Yamanaka H."/>
            <person name="Xu Z.X."/>
            <person name="Shiratori Y."/>
            <person name="Aono T."/>
            <person name="Amachi S."/>
            <person name="Senoo K."/>
            <person name="Itoh H."/>
        </authorList>
    </citation>
    <scope>NUCLEOTIDE SEQUENCE [LARGE SCALE GENOMIC DNA]</scope>
    <source>
        <strain evidence="2">R267</strain>
    </source>
</reference>
<dbReference type="AlphaFoldDB" id="A0A7I9VSK4"/>
<dbReference type="RefSeq" id="WP_176068909.1">
    <property type="nucleotide sequence ID" value="NZ_BJTG01000014.1"/>
</dbReference>
<gene>
    <name evidence="1" type="ORF">AMYX_41650</name>
</gene>
<comment type="caution">
    <text evidence="1">The sequence shown here is derived from an EMBL/GenBank/DDBJ whole genome shotgun (WGS) entry which is preliminary data.</text>
</comment>
<sequence length="163" mass="16390">MAELRNDRGALRCALTLAGRASPAGPPGGGAAEPALDLLATAAVEYHDARDGEWWPLVRLPPLRVAAAQVDELLAATAALLRGEGEGFAWRAGGEAPLAVQLGATPGGAVVEIGLDLSGFLAEAAGGGGPGGELALFRFRAAQADLVRFSGALAAELEAIRAS</sequence>
<accession>A0A7I9VSK4</accession>
<evidence type="ECO:0000313" key="2">
    <source>
        <dbReference type="Proteomes" id="UP000503640"/>
    </source>
</evidence>
<name>A0A7I9VSK4_9BACT</name>